<accession>A0A2C8F780</accession>
<evidence type="ECO:0000256" key="3">
    <source>
        <dbReference type="ARBA" id="ARBA00022723"/>
    </source>
</evidence>
<dbReference type="SMART" id="SM00876">
    <property type="entry name" value="BATS"/>
    <property type="match status" value="1"/>
</dbReference>
<keyword evidence="2 7" id="KW-0949">S-adenosyl-L-methionine</keyword>
<evidence type="ECO:0000256" key="4">
    <source>
        <dbReference type="ARBA" id="ARBA00023004"/>
    </source>
</evidence>
<proteinExistence type="predicted"/>
<feature type="binding site" evidence="8">
    <location>
        <position position="123"/>
    </location>
    <ligand>
        <name>(3R)-3-methyl-D-ornithine</name>
        <dbReference type="ChEBI" id="CHEBI:64642"/>
    </ligand>
</feature>
<gene>
    <name evidence="10" type="ORF">DPRO_1005</name>
</gene>
<dbReference type="InterPro" id="IPR006638">
    <property type="entry name" value="Elp3/MiaA/NifB-like_rSAM"/>
</dbReference>
<dbReference type="KEGG" id="pprf:DPRO_1005"/>
<dbReference type="SFLD" id="SFLDG01280">
    <property type="entry name" value="HydE/PylB-like"/>
    <property type="match status" value="1"/>
</dbReference>
<dbReference type="SFLD" id="SFLDG01082">
    <property type="entry name" value="B12-binding_domain_containing"/>
    <property type="match status" value="1"/>
</dbReference>
<evidence type="ECO:0000259" key="9">
    <source>
        <dbReference type="PROSITE" id="PS51918"/>
    </source>
</evidence>
<dbReference type="NCBIfam" id="TIGR03956">
    <property type="entry name" value="rSAM_HydE"/>
    <property type="match status" value="1"/>
</dbReference>
<comment type="cofactor">
    <cofactor evidence="7">
        <name>[4Fe-4S] cluster</name>
        <dbReference type="ChEBI" id="CHEBI:49883"/>
    </cofactor>
    <text evidence="7">Binds 1 [4Fe-4S] cluster. The cluster is coordinated with 3 cysteines and an exchangeable S-adenosyl-L-methionine.</text>
</comment>
<dbReference type="PANTHER" id="PTHR43726">
    <property type="entry name" value="3-METHYLORNITHINE SYNTHASE"/>
    <property type="match status" value="1"/>
</dbReference>
<dbReference type="GO" id="GO:0044272">
    <property type="term" value="P:sulfur compound biosynthetic process"/>
    <property type="evidence" value="ECO:0007669"/>
    <property type="project" value="UniProtKB-ARBA"/>
</dbReference>
<keyword evidence="1 7" id="KW-0004">4Fe-4S</keyword>
<evidence type="ECO:0000256" key="7">
    <source>
        <dbReference type="PIRSR" id="PIRSR004762-1"/>
    </source>
</evidence>
<dbReference type="Pfam" id="PF04055">
    <property type="entry name" value="Radical_SAM"/>
    <property type="match status" value="1"/>
</dbReference>
<feature type="binding site" evidence="8">
    <location>
        <position position="148"/>
    </location>
    <ligand>
        <name>S-adenosyl-L-methionine</name>
        <dbReference type="ChEBI" id="CHEBI:59789"/>
    </ligand>
</feature>
<dbReference type="SUPFAM" id="SSF102114">
    <property type="entry name" value="Radical SAM enzymes"/>
    <property type="match status" value="1"/>
</dbReference>
<feature type="binding site" evidence="7">
    <location>
        <position position="56"/>
    </location>
    <ligand>
        <name>[4Fe-4S] cluster</name>
        <dbReference type="ChEBI" id="CHEBI:49883"/>
        <note>4Fe-4S-S-AdoMet</note>
    </ligand>
</feature>
<evidence type="ECO:0000256" key="8">
    <source>
        <dbReference type="PIRSR" id="PIRSR004762-2"/>
    </source>
</evidence>
<feature type="domain" description="Radical SAM core" evidence="9">
    <location>
        <begin position="35"/>
        <end position="256"/>
    </location>
</feature>
<dbReference type="GO" id="GO:0046872">
    <property type="term" value="F:metal ion binding"/>
    <property type="evidence" value="ECO:0007669"/>
    <property type="project" value="UniProtKB-KW"/>
</dbReference>
<dbReference type="SFLD" id="SFLDS00029">
    <property type="entry name" value="Radical_SAM"/>
    <property type="match status" value="1"/>
</dbReference>
<feature type="binding site" evidence="7">
    <location>
        <position position="53"/>
    </location>
    <ligand>
        <name>[4Fe-4S] cluster</name>
        <dbReference type="ChEBI" id="CHEBI:49883"/>
        <note>4Fe-4S-S-AdoMet</note>
    </ligand>
</feature>
<evidence type="ECO:0000313" key="11">
    <source>
        <dbReference type="Proteomes" id="UP000219215"/>
    </source>
</evidence>
<dbReference type="RefSeq" id="WP_232005709.1">
    <property type="nucleotide sequence ID" value="NZ_LT907975.1"/>
</dbReference>
<sequence length="333" mass="36901">MTQLTRKEMLDFLEGRNDSELFAHAAAVKNQVFGQDVFIRAVTEFSNYCNKRCQYCGLRAPNREIDRYRMPRETILDAVEAAANNNVGTIVLQSGDDFHYTTEFIGEIIQTIRSRHDIAITLSVGDRKISEYAYWRECGADRCLVKLETTDPELYARYRIGEQFSDRLERVDALREQGYEVGSGVIIGLPGMTVETTLNDIVYLSDLDLDMIAAGPFIPHPQTPLADASIGSIPLSHRVTALLRILNPGVNIPSTSALSALNPESQGQALLRGCNVLMPSLTPEEHRSKYTIYPGKNENHATATASLAAAKDMIRSLGLTPSSSKGFSKRNQV</sequence>
<dbReference type="PANTHER" id="PTHR43726:SF1">
    <property type="entry name" value="BIOTIN SYNTHASE"/>
    <property type="match status" value="1"/>
</dbReference>
<dbReference type="InterPro" id="IPR010722">
    <property type="entry name" value="BATS_dom"/>
</dbReference>
<evidence type="ECO:0000256" key="6">
    <source>
        <dbReference type="ARBA" id="ARBA00034078"/>
    </source>
</evidence>
<dbReference type="AlphaFoldDB" id="A0A2C8F780"/>
<evidence type="ECO:0000313" key="10">
    <source>
        <dbReference type="EMBL" id="SOB57892.1"/>
    </source>
</evidence>
<dbReference type="InterPro" id="IPR024021">
    <property type="entry name" value="FeFe-hyd_HydE_rSAM"/>
</dbReference>
<organism evidence="10 11">
    <name type="scientific">Pseudodesulfovibrio profundus</name>
    <dbReference type="NCBI Taxonomy" id="57320"/>
    <lineage>
        <taxon>Bacteria</taxon>
        <taxon>Pseudomonadati</taxon>
        <taxon>Thermodesulfobacteriota</taxon>
        <taxon>Desulfovibrionia</taxon>
        <taxon>Desulfovibrionales</taxon>
        <taxon>Desulfovibrionaceae</taxon>
    </lineage>
</organism>
<dbReference type="InterPro" id="IPR058240">
    <property type="entry name" value="rSAM_sf"/>
</dbReference>
<dbReference type="PIRSF" id="PIRSF004762">
    <property type="entry name" value="CHP00423"/>
    <property type="match status" value="1"/>
</dbReference>
<dbReference type="CDD" id="cd01335">
    <property type="entry name" value="Radical_SAM"/>
    <property type="match status" value="1"/>
</dbReference>
<evidence type="ECO:0000256" key="5">
    <source>
        <dbReference type="ARBA" id="ARBA00023014"/>
    </source>
</evidence>
<keyword evidence="4 7" id="KW-0408">Iron</keyword>
<feature type="binding site" evidence="8">
    <location>
        <position position="167"/>
    </location>
    <ligand>
        <name>S-adenosyl-L-methionine</name>
        <dbReference type="ChEBI" id="CHEBI:59789"/>
    </ligand>
</feature>
<evidence type="ECO:0000256" key="2">
    <source>
        <dbReference type="ARBA" id="ARBA00022691"/>
    </source>
</evidence>
<reference evidence="11" key="1">
    <citation type="submission" date="2017-09" db="EMBL/GenBank/DDBJ databases">
        <authorList>
            <person name="Regsiter A."/>
            <person name="William W."/>
        </authorList>
    </citation>
    <scope>NUCLEOTIDE SEQUENCE [LARGE SCALE GENOMIC DNA]</scope>
    <source>
        <strain evidence="11">500-1</strain>
    </source>
</reference>
<keyword evidence="5 7" id="KW-0411">Iron-sulfur</keyword>
<protein>
    <submittedName>
        <fullName evidence="10">[FeFe] hydrogenase H-cluster radical SAM maturase HydE</fullName>
    </submittedName>
</protein>
<evidence type="ECO:0000256" key="1">
    <source>
        <dbReference type="ARBA" id="ARBA00022485"/>
    </source>
</evidence>
<keyword evidence="3" id="KW-0479">Metal-binding</keyword>
<dbReference type="InterPro" id="IPR034422">
    <property type="entry name" value="HydE/PylB-like"/>
</dbReference>
<keyword evidence="11" id="KW-1185">Reference proteome</keyword>
<dbReference type="Proteomes" id="UP000219215">
    <property type="component" value="Chromosome DPRO"/>
</dbReference>
<dbReference type="InterPro" id="IPR007197">
    <property type="entry name" value="rSAM"/>
</dbReference>
<dbReference type="GO" id="GO:0016740">
    <property type="term" value="F:transferase activity"/>
    <property type="evidence" value="ECO:0007669"/>
    <property type="project" value="TreeGrafter"/>
</dbReference>
<feature type="binding site" evidence="8">
    <location>
        <position position="159"/>
    </location>
    <ligand>
        <name>S-adenosyl-L-methionine</name>
        <dbReference type="ChEBI" id="CHEBI:59789"/>
    </ligand>
</feature>
<dbReference type="Gene3D" id="3.20.20.70">
    <property type="entry name" value="Aldolase class I"/>
    <property type="match status" value="1"/>
</dbReference>
<dbReference type="SMART" id="SM00729">
    <property type="entry name" value="Elp3"/>
    <property type="match status" value="1"/>
</dbReference>
<feature type="binding site" evidence="7">
    <location>
        <position position="49"/>
    </location>
    <ligand>
        <name>[4Fe-4S] cluster</name>
        <dbReference type="ChEBI" id="CHEBI:49883"/>
        <note>4Fe-4S-S-AdoMet</note>
    </ligand>
</feature>
<dbReference type="EMBL" id="LT907975">
    <property type="protein sequence ID" value="SOB57892.1"/>
    <property type="molecule type" value="Genomic_DNA"/>
</dbReference>
<comment type="cofactor">
    <cofactor evidence="6">
        <name>[2Fe-2S] cluster</name>
        <dbReference type="ChEBI" id="CHEBI:190135"/>
    </cofactor>
</comment>
<dbReference type="GO" id="GO:0042364">
    <property type="term" value="P:water-soluble vitamin biosynthetic process"/>
    <property type="evidence" value="ECO:0007669"/>
    <property type="project" value="UniProtKB-ARBA"/>
</dbReference>
<dbReference type="SFLD" id="SFLDG01060">
    <property type="entry name" value="BATS_domain_containing"/>
    <property type="match status" value="1"/>
</dbReference>
<dbReference type="PROSITE" id="PS51918">
    <property type="entry name" value="RADICAL_SAM"/>
    <property type="match status" value="1"/>
</dbReference>
<dbReference type="InterPro" id="IPR013785">
    <property type="entry name" value="Aldolase_TIM"/>
</dbReference>
<name>A0A2C8F780_9BACT</name>
<dbReference type="GO" id="GO:0051539">
    <property type="term" value="F:4 iron, 4 sulfur cluster binding"/>
    <property type="evidence" value="ECO:0007669"/>
    <property type="project" value="UniProtKB-KW"/>
</dbReference>